<organism evidence="2 3">
    <name type="scientific">Mixia osmundae (strain CBS 9802 / IAM 14324 / JCM 22182 / KY 12970)</name>
    <dbReference type="NCBI Taxonomy" id="764103"/>
    <lineage>
        <taxon>Eukaryota</taxon>
        <taxon>Fungi</taxon>
        <taxon>Dikarya</taxon>
        <taxon>Basidiomycota</taxon>
        <taxon>Pucciniomycotina</taxon>
        <taxon>Mixiomycetes</taxon>
        <taxon>Mixiales</taxon>
        <taxon>Mixiaceae</taxon>
        <taxon>Mixia</taxon>
    </lineage>
</organism>
<dbReference type="Proteomes" id="UP000009131">
    <property type="component" value="Unassembled WGS sequence"/>
</dbReference>
<evidence type="ECO:0000313" key="2">
    <source>
        <dbReference type="EMBL" id="GAA94020.1"/>
    </source>
</evidence>
<dbReference type="HOGENOM" id="CLU_502563_0_0_1"/>
<dbReference type="InParanoid" id="G7DTW0"/>
<comment type="caution">
    <text evidence="2">The sequence shown here is derived from an EMBL/GenBank/DDBJ whole genome shotgun (WGS) entry which is preliminary data.</text>
</comment>
<dbReference type="AlphaFoldDB" id="G7DTW0"/>
<reference evidence="2 3" key="1">
    <citation type="journal article" date="2011" name="J. Gen. Appl. Microbiol.">
        <title>Draft genome sequencing of the enigmatic basidiomycete Mixia osmundae.</title>
        <authorList>
            <person name="Nishida H."/>
            <person name="Nagatsuka Y."/>
            <person name="Sugiyama J."/>
        </authorList>
    </citation>
    <scope>NUCLEOTIDE SEQUENCE [LARGE SCALE GENOMIC DNA]</scope>
    <source>
        <strain evidence="3">CBS 9802 / IAM 14324 / JCM 22182 / KY 12970</strain>
    </source>
</reference>
<keyword evidence="3" id="KW-1185">Reference proteome</keyword>
<proteinExistence type="predicted"/>
<dbReference type="OMA" id="WAGRNEH"/>
<sequence>MLSCQQAFERPFRRRSSFALDQVRTSSLQARATAKLAEMLFDVPKLKLAINPPMLFLHPTDPIARHTEPSEDTILQGEITLTLPKSRDLKDGLEVKLIITADLYVPDRPHDRAILWQQKLVITPGALDKGTHVFAYTFVVPASVPCHERCRHGKIISKVTVNARSMGALGSDLTAERYCQMISNPAGPTDAPPGLTLNIEEYTDELGPYNIAVTAEHLTISGLVLFSLSLPSPPTDVTLMSVSAYIDQAFELTPLRYFVFGAPAPPANKILHPATIRRPLIRLDGVSEHAQSDASPTTVPVPDLPRRVPSALALNGYDDEDDTAERFATELAEAARNRNRSVSQHRRASASPAGSRGVSPHATRPSSPTHEYLANGGPSLSANARRGRELKRAARNASIGPHLADLDASEEYSIKHVSRIPNDNLLRPSTQPGTQTPIRITHELAIEVRYLNAQNKPRVLKIKKAISIASCCCMLESLVLPVYAAKDPRKGSITTTDDVQNIMKNTCICGYSLNKMLEEEADWMRLEVMSDSLVTDVERAWPKPLERAT</sequence>
<dbReference type="STRING" id="764103.G7DTW0"/>
<dbReference type="EMBL" id="BABT02000026">
    <property type="protein sequence ID" value="GAA94020.1"/>
    <property type="molecule type" value="Genomic_DNA"/>
</dbReference>
<accession>G7DTW0</accession>
<dbReference type="OrthoDB" id="3345971at2759"/>
<dbReference type="RefSeq" id="XP_014570296.1">
    <property type="nucleotide sequence ID" value="XM_014714810.1"/>
</dbReference>
<feature type="compositionally biased region" description="Basic residues" evidence="1">
    <location>
        <begin position="337"/>
        <end position="348"/>
    </location>
</feature>
<name>G7DTW0_MIXOS</name>
<feature type="region of interest" description="Disordered" evidence="1">
    <location>
        <begin position="287"/>
        <end position="306"/>
    </location>
</feature>
<evidence type="ECO:0008006" key="4">
    <source>
        <dbReference type="Google" id="ProtNLM"/>
    </source>
</evidence>
<gene>
    <name evidence="2" type="primary">Mo00667</name>
    <name evidence="2" type="ORF">E5Q_00667</name>
</gene>
<protein>
    <recommendedName>
        <fullName evidence="4">Arrestin C-terminal-like domain-containing protein</fullName>
    </recommendedName>
</protein>
<feature type="region of interest" description="Disordered" evidence="1">
    <location>
        <begin position="335"/>
        <end position="396"/>
    </location>
</feature>
<evidence type="ECO:0000256" key="1">
    <source>
        <dbReference type="SAM" id="MobiDB-lite"/>
    </source>
</evidence>
<dbReference type="eggNOG" id="ENOG502S5ZG">
    <property type="taxonomic scope" value="Eukaryota"/>
</dbReference>
<evidence type="ECO:0000313" key="3">
    <source>
        <dbReference type="Proteomes" id="UP000009131"/>
    </source>
</evidence>
<reference evidence="2 3" key="2">
    <citation type="journal article" date="2012" name="Open Biol.">
        <title>Characteristics of nucleosomes and linker DNA regions on the genome of the basidiomycete Mixia osmundae revealed by mono- and dinucleosome mapping.</title>
        <authorList>
            <person name="Nishida H."/>
            <person name="Kondo S."/>
            <person name="Matsumoto T."/>
            <person name="Suzuki Y."/>
            <person name="Yoshikawa H."/>
            <person name="Taylor T.D."/>
            <person name="Sugiyama J."/>
        </authorList>
    </citation>
    <scope>NUCLEOTIDE SEQUENCE [LARGE SCALE GENOMIC DNA]</scope>
    <source>
        <strain evidence="3">CBS 9802 / IAM 14324 / JCM 22182 / KY 12970</strain>
    </source>
</reference>